<protein>
    <submittedName>
        <fullName evidence="2">Uncharacterized protein</fullName>
    </submittedName>
</protein>
<evidence type="ECO:0000256" key="1">
    <source>
        <dbReference type="SAM" id="MobiDB-lite"/>
    </source>
</evidence>
<organism evidence="2">
    <name type="scientific">Sipha flava</name>
    <name type="common">yellow sugarcane aphid</name>
    <dbReference type="NCBI Taxonomy" id="143950"/>
    <lineage>
        <taxon>Eukaryota</taxon>
        <taxon>Metazoa</taxon>
        <taxon>Ecdysozoa</taxon>
        <taxon>Arthropoda</taxon>
        <taxon>Hexapoda</taxon>
        <taxon>Insecta</taxon>
        <taxon>Pterygota</taxon>
        <taxon>Neoptera</taxon>
        <taxon>Paraneoptera</taxon>
        <taxon>Hemiptera</taxon>
        <taxon>Sternorrhyncha</taxon>
        <taxon>Aphidomorpha</taxon>
        <taxon>Aphidoidea</taxon>
        <taxon>Aphididae</taxon>
        <taxon>Sipha</taxon>
    </lineage>
</organism>
<evidence type="ECO:0000313" key="2">
    <source>
        <dbReference type="EMBL" id="MBY69274.1"/>
    </source>
</evidence>
<dbReference type="AlphaFoldDB" id="A0A2S2PV85"/>
<sequence>MPPGRFQKKRSVQKDAPTPESVSLSTVFVVIVFHVSDTRNNRVALTCARREQQRQNVSGGGRKYAKSFKFCYVREFTGKMLFVYFTCRSRGKTLKSLNTLVR</sequence>
<dbReference type="EMBL" id="GGMS01000071">
    <property type="protein sequence ID" value="MBY69274.1"/>
    <property type="molecule type" value="Transcribed_RNA"/>
</dbReference>
<feature type="region of interest" description="Disordered" evidence="1">
    <location>
        <begin position="1"/>
        <end position="20"/>
    </location>
</feature>
<accession>A0A2S2PV85</accession>
<feature type="compositionally biased region" description="Basic residues" evidence="1">
    <location>
        <begin position="1"/>
        <end position="11"/>
    </location>
</feature>
<name>A0A2S2PV85_9HEMI</name>
<reference evidence="2" key="1">
    <citation type="submission" date="2018-04" db="EMBL/GenBank/DDBJ databases">
        <title>Transcriptome assembly of Sipha flava.</title>
        <authorList>
            <person name="Scully E.D."/>
            <person name="Geib S.M."/>
            <person name="Palmer N.A."/>
            <person name="Koch K."/>
            <person name="Bradshaw J."/>
            <person name="Heng-Moss T."/>
            <person name="Sarath G."/>
        </authorList>
    </citation>
    <scope>NUCLEOTIDE SEQUENCE</scope>
</reference>
<proteinExistence type="predicted"/>
<gene>
    <name evidence="2" type="ORF">g.14803</name>
</gene>